<feature type="compositionally biased region" description="Basic and acidic residues" evidence="1">
    <location>
        <begin position="48"/>
        <end position="77"/>
    </location>
</feature>
<protein>
    <submittedName>
        <fullName evidence="2">Retrotransposon protein, putative, Ty3-gypsy subclass</fullName>
    </submittedName>
</protein>
<reference evidence="2" key="2">
    <citation type="submission" date="2005-04" db="EMBL/GenBank/DDBJ databases">
        <authorList>
            <person name="Buell C.R."/>
            <person name="Wing R.A."/>
            <person name="McCombie W.A."/>
            <person name="Ouyang S."/>
        </authorList>
    </citation>
    <scope>NUCLEOTIDE SEQUENCE</scope>
</reference>
<name>Q53JS1_ORYSJ</name>
<accession>Q53JS1</accession>
<reference evidence="2" key="3">
    <citation type="submission" date="2006-01" db="EMBL/GenBank/DDBJ databases">
        <authorList>
            <person name="Buell R."/>
        </authorList>
    </citation>
    <scope>NUCLEOTIDE SEQUENCE</scope>
</reference>
<gene>
    <name evidence="2" type="ordered locus">LOC_Os11g26530</name>
</gene>
<evidence type="ECO:0000313" key="2">
    <source>
        <dbReference type="EMBL" id="ABA93393.1"/>
    </source>
</evidence>
<sequence>MTGTAVAHGWSDGDDGGSRLHGARALPTARDESKGGGGSRRHRGSFYRGKEAAAKAHGDRRREGKLGLGERETDPTRPRNQHFPNDFSRGFQKRKGRRDPEDHFPSIDFTGNGKTRPNLEGDGGARVSDGGGQR</sequence>
<proteinExistence type="predicted"/>
<organism evidence="2">
    <name type="scientific">Oryza sativa subsp. japonica</name>
    <name type="common">Rice</name>
    <dbReference type="NCBI Taxonomy" id="39947"/>
    <lineage>
        <taxon>Eukaryota</taxon>
        <taxon>Viridiplantae</taxon>
        <taxon>Streptophyta</taxon>
        <taxon>Embryophyta</taxon>
        <taxon>Tracheophyta</taxon>
        <taxon>Spermatophyta</taxon>
        <taxon>Magnoliopsida</taxon>
        <taxon>Liliopsida</taxon>
        <taxon>Poales</taxon>
        <taxon>Poaceae</taxon>
        <taxon>BOP clade</taxon>
        <taxon>Oryzoideae</taxon>
        <taxon>Oryzeae</taxon>
        <taxon>Oryzinae</taxon>
        <taxon>Oryza</taxon>
        <taxon>Oryza sativa</taxon>
    </lineage>
</organism>
<reference evidence="2" key="1">
    <citation type="journal article" date="2005" name="BMC Biol.">
        <title>The sequence of rice chromosomes 11 and 12, rich in disease resistance genes and recent gene duplications.</title>
        <authorList>
            <consortium name="The rice chromosomes 11 and 12 sequencing consortia"/>
        </authorList>
    </citation>
    <scope>NUCLEOTIDE SEQUENCE [LARGE SCALE GENOMIC DNA]</scope>
</reference>
<feature type="region of interest" description="Disordered" evidence="1">
    <location>
        <begin position="1"/>
        <end position="134"/>
    </location>
</feature>
<dbReference type="AlphaFoldDB" id="Q53JS1"/>
<evidence type="ECO:0000256" key="1">
    <source>
        <dbReference type="SAM" id="MobiDB-lite"/>
    </source>
</evidence>
<feature type="compositionally biased region" description="Gly residues" evidence="1">
    <location>
        <begin position="121"/>
        <end position="134"/>
    </location>
</feature>
<dbReference type="EMBL" id="DP000010">
    <property type="protein sequence ID" value="ABA93393.1"/>
    <property type="molecule type" value="Genomic_DNA"/>
</dbReference>